<dbReference type="GeneID" id="13453861"/>
<dbReference type="EMBL" id="FR799585">
    <property type="protein sequence ID" value="CBZ29892.1"/>
    <property type="molecule type" value="Genomic_DNA"/>
</dbReference>
<feature type="compositionally biased region" description="Polar residues" evidence="1">
    <location>
        <begin position="535"/>
        <end position="549"/>
    </location>
</feature>
<accession>E9B3S5</accession>
<feature type="region of interest" description="Disordered" evidence="1">
    <location>
        <begin position="518"/>
        <end position="549"/>
    </location>
</feature>
<keyword evidence="3" id="KW-1185">Reference proteome</keyword>
<evidence type="ECO:0000313" key="2">
    <source>
        <dbReference type="EMBL" id="CBZ29892.1"/>
    </source>
</evidence>
<feature type="region of interest" description="Disordered" evidence="1">
    <location>
        <begin position="129"/>
        <end position="205"/>
    </location>
</feature>
<evidence type="ECO:0000256" key="1">
    <source>
        <dbReference type="SAM" id="MobiDB-lite"/>
    </source>
</evidence>
<dbReference type="RefSeq" id="XP_003878342.1">
    <property type="nucleotide sequence ID" value="XM_003878293.1"/>
</dbReference>
<dbReference type="PhylomeDB" id="E9B3S5"/>
<feature type="compositionally biased region" description="Low complexity" evidence="1">
    <location>
        <begin position="130"/>
        <end position="149"/>
    </location>
</feature>
<feature type="compositionally biased region" description="Basic and acidic residues" evidence="1">
    <location>
        <begin position="524"/>
        <end position="533"/>
    </location>
</feature>
<sequence length="882" mass="96648">MNAQDSAPLSKKAALRRDDSWRAPSEAGSLASRHRLSSRLGTQMPSSTTAALALTSKQRLLSEATLRSITLLLRHTAAQVEAAALQDAMEDPLASEYIMTSGGRADEHNVNPTTVSVPVASFIDGDADRSALSSRSSSGSGVDWVSGMSVTSSAHDAATHSTDSPPQQPKRGSKTMAQASSMLTSSSVPENRPQQSCCSPSPWELRRRPRVNFSGTLVDHAIRAVDAAISSPSYSYSFPEKWFGPPADALALHAVQSSAGDTLLNPSMKRASMTTAKGFRPRWQPRTSPLKHTFTREASSPAASLSQSLSTAVFLPERSPARSPTTLTHRNSFSNHADWSKVSAVATSQPPLFFDNLLFDPATNRYLFEGHAFREEVRVLQAPAADASVLAASRSDDAGSGDSVTNHPRGSPSPLLLLVREYIPVSAECSIVGDEQQLLSASGGSVDAVVVQCFSLLPPQLAHLRPNPYQLLPETTTTMCLLVALPGCVTLVTSLDVFLHDMRHSLLMATGSSLERLLSSSQETTKEVRRRPESGAQSPVTTVRPSASTARVSFLRPRTSLKAVCGNGVSGASPSGAATQVSPDAAERDRDATRIAIVQERLTQIVVPDVLDEAMHAIYATLVVYSSQCEQRRCMLAAVDAVHVLQRFFRHCLAVMERAVRRMVRLWRQLEVDARLKLQQYRPLPTAMERIDVVANRILQDHMLTSVNYKRAFIVAQWAARRRSFAQWRQMEEWDSVFASHVRRREGDADGAVTNSAAEKRSRSARLSAGEELRLESEFNKRRGWSSKVMTQCTAPSFPSTTVESYAEREQAAIRRFLSWYIDPQELLYLSHQRLLETLKGSVFQMADVRVELRHAANRLTKEDCTAPLDASVSCNSVHQHR</sequence>
<dbReference type="OrthoDB" id="264750at2759"/>
<dbReference type="AlphaFoldDB" id="E9B3S5"/>
<feature type="region of interest" description="Disordered" evidence="1">
    <location>
        <begin position="1"/>
        <end position="44"/>
    </location>
</feature>
<dbReference type="KEGG" id="lmi:LMXM_32_0930"/>
<feature type="compositionally biased region" description="Polar residues" evidence="1">
    <location>
        <begin position="175"/>
        <end position="199"/>
    </location>
</feature>
<name>E9B3S5_LEIMU</name>
<organism evidence="2 3">
    <name type="scientific">Leishmania mexicana (strain MHOM/GT/2001/U1103)</name>
    <dbReference type="NCBI Taxonomy" id="929439"/>
    <lineage>
        <taxon>Eukaryota</taxon>
        <taxon>Discoba</taxon>
        <taxon>Euglenozoa</taxon>
        <taxon>Kinetoplastea</taxon>
        <taxon>Metakinetoplastina</taxon>
        <taxon>Trypanosomatida</taxon>
        <taxon>Trypanosomatidae</taxon>
        <taxon>Leishmaniinae</taxon>
        <taxon>Leishmania</taxon>
    </lineage>
</organism>
<protein>
    <submittedName>
        <fullName evidence="2">Uncharacterized protein</fullName>
    </submittedName>
</protein>
<reference evidence="2 3" key="1">
    <citation type="journal article" date="2011" name="Genome Res.">
        <title>Chromosome and gene copy number variation allow major structural change between species and strains of Leishmania.</title>
        <authorList>
            <person name="Rogers M.B."/>
            <person name="Hilley J.D."/>
            <person name="Dickens N.J."/>
            <person name="Wilkes J."/>
            <person name="Bates P.A."/>
            <person name="Depledge D.P."/>
            <person name="Harris D."/>
            <person name="Her Y."/>
            <person name="Herzyk P."/>
            <person name="Imamura H."/>
            <person name="Otto T.D."/>
            <person name="Sanders M."/>
            <person name="Seeger K."/>
            <person name="Dujardin J.C."/>
            <person name="Berriman M."/>
            <person name="Smith D.F."/>
            <person name="Hertz-Fowler C."/>
            <person name="Mottram J.C."/>
        </authorList>
    </citation>
    <scope>NUCLEOTIDE SEQUENCE [LARGE SCALE GENOMIC DNA]</scope>
    <source>
        <strain evidence="2 3">MHOM/GT/2001/U1103</strain>
    </source>
</reference>
<proteinExistence type="predicted"/>
<dbReference type="Proteomes" id="UP000007259">
    <property type="component" value="Chromosome 32"/>
</dbReference>
<dbReference type="OMA" id="SCNSVHQ"/>
<feature type="compositionally biased region" description="Polar residues" evidence="1">
    <location>
        <begin position="150"/>
        <end position="165"/>
    </location>
</feature>
<gene>
    <name evidence="2" type="ORF">LMXM_32_0930</name>
</gene>
<dbReference type="VEuPathDB" id="TriTrypDB:LmxM.32.0930"/>
<evidence type="ECO:0000313" key="3">
    <source>
        <dbReference type="Proteomes" id="UP000007259"/>
    </source>
</evidence>